<name>A0A0T9UW51_YERAE</name>
<keyword evidence="1" id="KW-0812">Transmembrane</keyword>
<dbReference type="AlphaFoldDB" id="A0A0T9UW51"/>
<feature type="transmembrane region" description="Helical" evidence="1">
    <location>
        <begin position="35"/>
        <end position="59"/>
    </location>
</feature>
<feature type="transmembrane region" description="Helical" evidence="1">
    <location>
        <begin position="71"/>
        <end position="91"/>
    </location>
</feature>
<protein>
    <submittedName>
        <fullName evidence="2">Uncharacterized protein</fullName>
    </submittedName>
</protein>
<reference evidence="3" key="1">
    <citation type="submission" date="2015-03" db="EMBL/GenBank/DDBJ databases">
        <authorList>
            <consortium name="Pathogen Informatics"/>
        </authorList>
    </citation>
    <scope>NUCLEOTIDE SEQUENCE [LARGE SCALE GENOMIC DNA]</scope>
    <source>
        <strain evidence="3">IP27925</strain>
    </source>
</reference>
<accession>A0A0T9UW51</accession>
<proteinExistence type="predicted"/>
<dbReference type="RefSeq" id="WP_050126864.1">
    <property type="nucleotide sequence ID" value="NZ_CQEM01000021.1"/>
</dbReference>
<keyword evidence="1" id="KW-1133">Transmembrane helix</keyword>
<sequence length="123" mass="14420">MKSYNSDSTLSDYDKKFFTRENWDIVTNPSLMERFIAVSFYSLVGVVLMFSIALFLITILFRVTKKKHPSWLKIGFSFIFTWLCVILYLLFNGVAASDWYLLAFTISLISLFLFSFFDLKRTS</sequence>
<evidence type="ECO:0000313" key="2">
    <source>
        <dbReference type="EMBL" id="CNL76115.1"/>
    </source>
</evidence>
<evidence type="ECO:0000256" key="1">
    <source>
        <dbReference type="SAM" id="Phobius"/>
    </source>
</evidence>
<evidence type="ECO:0000313" key="3">
    <source>
        <dbReference type="Proteomes" id="UP000040088"/>
    </source>
</evidence>
<dbReference type="Proteomes" id="UP000040088">
    <property type="component" value="Unassembled WGS sequence"/>
</dbReference>
<gene>
    <name evidence="2" type="ORF">ERS008460_03713</name>
</gene>
<dbReference type="EMBL" id="CQEM01000021">
    <property type="protein sequence ID" value="CNL76115.1"/>
    <property type="molecule type" value="Genomic_DNA"/>
</dbReference>
<organism evidence="2 3">
    <name type="scientific">Yersinia aleksiciae</name>
    <dbReference type="NCBI Taxonomy" id="263819"/>
    <lineage>
        <taxon>Bacteria</taxon>
        <taxon>Pseudomonadati</taxon>
        <taxon>Pseudomonadota</taxon>
        <taxon>Gammaproteobacteria</taxon>
        <taxon>Enterobacterales</taxon>
        <taxon>Yersiniaceae</taxon>
        <taxon>Yersinia</taxon>
    </lineage>
</organism>
<feature type="transmembrane region" description="Helical" evidence="1">
    <location>
        <begin position="97"/>
        <end position="117"/>
    </location>
</feature>
<keyword evidence="1" id="KW-0472">Membrane</keyword>